<feature type="domain" description="Catalase core" evidence="11">
    <location>
        <begin position="80"/>
        <end position="462"/>
    </location>
</feature>
<dbReference type="GO" id="GO:0004096">
    <property type="term" value="F:catalase activity"/>
    <property type="evidence" value="ECO:0000318"/>
    <property type="project" value="GO_Central"/>
</dbReference>
<dbReference type="SUPFAM" id="SSF56634">
    <property type="entry name" value="Heme-dependent catalase-like"/>
    <property type="match status" value="1"/>
</dbReference>
<organism evidence="12 13">
    <name type="scientific">Klebsormidium nitens</name>
    <name type="common">Green alga</name>
    <name type="synonym">Ulothrix nitens</name>
    <dbReference type="NCBI Taxonomy" id="105231"/>
    <lineage>
        <taxon>Eukaryota</taxon>
        <taxon>Viridiplantae</taxon>
        <taxon>Streptophyta</taxon>
        <taxon>Klebsormidiophyceae</taxon>
        <taxon>Klebsormidiales</taxon>
        <taxon>Klebsormidiaceae</taxon>
        <taxon>Klebsormidium</taxon>
    </lineage>
</organism>
<dbReference type="InterPro" id="IPR024711">
    <property type="entry name" value="Catalase_clade1/3"/>
</dbReference>
<keyword evidence="13" id="KW-1185">Reference proteome</keyword>
<dbReference type="InterPro" id="IPR040333">
    <property type="entry name" value="Catalase_3"/>
</dbReference>
<dbReference type="InterPro" id="IPR018028">
    <property type="entry name" value="Catalase"/>
</dbReference>
<accession>A0A1Y1HKX4</accession>
<feature type="active site" evidence="9">
    <location>
        <position position="128"/>
    </location>
</feature>
<dbReference type="GO" id="GO:0005777">
    <property type="term" value="C:peroxisome"/>
    <property type="evidence" value="ECO:0000318"/>
    <property type="project" value="GO_Central"/>
</dbReference>
<evidence type="ECO:0000256" key="4">
    <source>
        <dbReference type="ARBA" id="ARBA00022617"/>
    </source>
</evidence>
<dbReference type="PIRSF" id="PIRSF038928">
    <property type="entry name" value="Catalase_clade1-3"/>
    <property type="match status" value="1"/>
</dbReference>
<evidence type="ECO:0000259" key="11">
    <source>
        <dbReference type="SMART" id="SM01060"/>
    </source>
</evidence>
<evidence type="ECO:0000256" key="10">
    <source>
        <dbReference type="PIRSR" id="PIRSR038928-2"/>
    </source>
</evidence>
<dbReference type="GO" id="GO:0005737">
    <property type="term" value="C:cytoplasm"/>
    <property type="evidence" value="ECO:0000318"/>
    <property type="project" value="GO_Central"/>
</dbReference>
<dbReference type="Pfam" id="PF00199">
    <property type="entry name" value="Catalase"/>
    <property type="match status" value="1"/>
</dbReference>
<comment type="similarity">
    <text evidence="1">Belongs to the catalase family.</text>
</comment>
<evidence type="ECO:0000313" key="12">
    <source>
        <dbReference type="EMBL" id="GAQ79265.1"/>
    </source>
</evidence>
<evidence type="ECO:0000256" key="2">
    <source>
        <dbReference type="ARBA" id="ARBA00012314"/>
    </source>
</evidence>
<dbReference type="GO" id="GO:0042744">
    <property type="term" value="P:hydrogen peroxide catabolic process"/>
    <property type="evidence" value="ECO:0000318"/>
    <property type="project" value="GO_Central"/>
</dbReference>
<dbReference type="GO" id="GO:0046872">
    <property type="term" value="F:metal ion binding"/>
    <property type="evidence" value="ECO:0007669"/>
    <property type="project" value="UniProtKB-KW"/>
</dbReference>
<keyword evidence="4 10" id="KW-0349">Heme</keyword>
<dbReference type="PRINTS" id="PR00067">
    <property type="entry name" value="CATALASE"/>
</dbReference>
<reference evidence="12 13" key="1">
    <citation type="journal article" date="2014" name="Nat. Commun.">
        <title>Klebsormidium flaccidum genome reveals primary factors for plant terrestrial adaptation.</title>
        <authorList>
            <person name="Hori K."/>
            <person name="Maruyama F."/>
            <person name="Fujisawa T."/>
            <person name="Togashi T."/>
            <person name="Yamamoto N."/>
            <person name="Seo M."/>
            <person name="Sato S."/>
            <person name="Yamada T."/>
            <person name="Mori H."/>
            <person name="Tajima N."/>
            <person name="Moriyama T."/>
            <person name="Ikeuchi M."/>
            <person name="Watanabe M."/>
            <person name="Wada H."/>
            <person name="Kobayashi K."/>
            <person name="Saito M."/>
            <person name="Masuda T."/>
            <person name="Sasaki-Sekimoto Y."/>
            <person name="Mashiguchi K."/>
            <person name="Awai K."/>
            <person name="Shimojima M."/>
            <person name="Masuda S."/>
            <person name="Iwai M."/>
            <person name="Nobusawa T."/>
            <person name="Narise T."/>
            <person name="Kondo S."/>
            <person name="Saito H."/>
            <person name="Sato R."/>
            <person name="Murakawa M."/>
            <person name="Ihara Y."/>
            <person name="Oshima-Yamada Y."/>
            <person name="Ohtaka K."/>
            <person name="Satoh M."/>
            <person name="Sonobe K."/>
            <person name="Ishii M."/>
            <person name="Ohtani R."/>
            <person name="Kanamori-Sato M."/>
            <person name="Honoki R."/>
            <person name="Miyazaki D."/>
            <person name="Mochizuki H."/>
            <person name="Umetsu J."/>
            <person name="Higashi K."/>
            <person name="Shibata D."/>
            <person name="Kamiya Y."/>
            <person name="Sato N."/>
            <person name="Nakamura Y."/>
            <person name="Tabata S."/>
            <person name="Ida S."/>
            <person name="Kurokawa K."/>
            <person name="Ohta H."/>
        </authorList>
    </citation>
    <scope>NUCLEOTIDE SEQUENCE [LARGE SCALE GENOMIC DNA]</scope>
    <source>
        <strain evidence="12 13">NIES-2285</strain>
    </source>
</reference>
<keyword evidence="3" id="KW-0575">Peroxidase</keyword>
<dbReference type="InterPro" id="IPR011614">
    <property type="entry name" value="Catalase_core"/>
</dbReference>
<dbReference type="OrthoDB" id="6880011at2759"/>
<dbReference type="CDD" id="cd08156">
    <property type="entry name" value="catalase_clade_3"/>
    <property type="match status" value="1"/>
</dbReference>
<comment type="cofactor">
    <cofactor evidence="10">
        <name>heme</name>
        <dbReference type="ChEBI" id="CHEBI:30413"/>
    </cofactor>
</comment>
<dbReference type="SMART" id="SM01060">
    <property type="entry name" value="Catalase"/>
    <property type="match status" value="1"/>
</dbReference>
<evidence type="ECO:0000256" key="8">
    <source>
        <dbReference type="ARBA" id="ARBA00023324"/>
    </source>
</evidence>
<dbReference type="GO" id="GO:0042542">
    <property type="term" value="P:response to hydrogen peroxide"/>
    <property type="evidence" value="ECO:0000318"/>
    <property type="project" value="GO_Central"/>
</dbReference>
<dbReference type="Gene3D" id="2.40.180.10">
    <property type="entry name" value="Catalase core domain"/>
    <property type="match status" value="1"/>
</dbReference>
<keyword evidence="7 10" id="KW-0408">Iron</keyword>
<sequence length="583" mass="65701">MASSAMASRVAEKGLQGQSIFQRVQDNKQFLTGTAFAAPPACQGCAQLRREARQQAPRAGLFNGNGKPGEHYIKPKETLTTASGKPVGDNTNSITAGRRGPLLLAEDFHLYEKNVHFNRERIPPRSVHEKGAGAFGTFTVTKDISKYTKAKLFDRIGKKTEIFARWSVVAGEHGSADSVRDPRGFAVKFYTDEGNWDLVGNNTPIFFIRDPLKFPDLIHSQKRDVRGLRSWTMRWDFWGHSPEATHQVLWLMGDRGLPKSYRHMNGYGSHTFSLVNDNNERVWCKFHMKSEQGNESYTDEEGIALSGENPDLFNEDLFTNIQNGNGPKWKMFIQVMTDKQADEVPYDPFDLTKIWPHKEFPLHEVGELHFDRNPVNYFQDVEQASFAPANVVPGIGYSPDRMLQARLFSYKDAAVYRLGINHEQLPVNKPRCPVFNYHSDGFMQTQNGAGPPYEPNSFGGPAEDARYVDPAVPLQMSGEGKRYNHRADSDDYSQATALWHIMKPDEQERVITGITNTMTKGKGAGCKSDPVPKKIQQLNLYHYYRVDKSLGERLAESLGLDLKETIARAEKDLPKEVPALVSL</sequence>
<dbReference type="STRING" id="105231.A0A1Y1HKX4"/>
<dbReference type="AlphaFoldDB" id="A0A1Y1HKX4"/>
<dbReference type="Proteomes" id="UP000054558">
    <property type="component" value="Unassembled WGS sequence"/>
</dbReference>
<keyword evidence="5 10" id="KW-0479">Metal-binding</keyword>
<dbReference type="GO" id="GO:0020037">
    <property type="term" value="F:heme binding"/>
    <property type="evidence" value="ECO:0000318"/>
    <property type="project" value="GO_Central"/>
</dbReference>
<dbReference type="EC" id="1.11.1.6" evidence="2"/>
<dbReference type="PANTHER" id="PTHR11465:SF9">
    <property type="entry name" value="CATALASE"/>
    <property type="match status" value="1"/>
</dbReference>
<gene>
    <name evidence="12" type="ORF">KFL_000270240</name>
</gene>
<dbReference type="PROSITE" id="PS51402">
    <property type="entry name" value="CATALASE_3"/>
    <property type="match status" value="1"/>
</dbReference>
<keyword evidence="8" id="KW-0376">Hydrogen peroxide</keyword>
<evidence type="ECO:0000256" key="1">
    <source>
        <dbReference type="ARBA" id="ARBA00005329"/>
    </source>
</evidence>
<protein>
    <recommendedName>
        <fullName evidence="2">catalase</fullName>
        <ecNumber evidence="2">1.11.1.6</ecNumber>
    </recommendedName>
</protein>
<dbReference type="GO" id="GO:0005739">
    <property type="term" value="C:mitochondrion"/>
    <property type="evidence" value="ECO:0000318"/>
    <property type="project" value="GO_Central"/>
</dbReference>
<dbReference type="InterPro" id="IPR010582">
    <property type="entry name" value="Catalase_immune_responsive"/>
</dbReference>
<dbReference type="EMBL" id="DF236976">
    <property type="protein sequence ID" value="GAQ79265.1"/>
    <property type="molecule type" value="Genomic_DNA"/>
</dbReference>
<dbReference type="FunFam" id="2.40.180.10:FF:000001">
    <property type="entry name" value="Catalase"/>
    <property type="match status" value="1"/>
</dbReference>
<proteinExistence type="inferred from homology"/>
<name>A0A1Y1HKX4_KLENI</name>
<dbReference type="Pfam" id="PF06628">
    <property type="entry name" value="Catalase-rel"/>
    <property type="match status" value="1"/>
</dbReference>
<evidence type="ECO:0000256" key="3">
    <source>
        <dbReference type="ARBA" id="ARBA00022559"/>
    </source>
</evidence>
<dbReference type="OMA" id="PNSYGRW"/>
<evidence type="ECO:0000256" key="9">
    <source>
        <dbReference type="PIRSR" id="PIRSR038928-1"/>
    </source>
</evidence>
<feature type="active site" evidence="9">
    <location>
        <position position="201"/>
    </location>
</feature>
<dbReference type="InterPro" id="IPR020835">
    <property type="entry name" value="Catalase_sf"/>
</dbReference>
<evidence type="ECO:0000256" key="5">
    <source>
        <dbReference type="ARBA" id="ARBA00022723"/>
    </source>
</evidence>
<keyword evidence="6" id="KW-0560">Oxidoreductase</keyword>
<feature type="binding site" description="axial binding residue" evidence="10">
    <location>
        <position position="410"/>
    </location>
    <ligand>
        <name>heme</name>
        <dbReference type="ChEBI" id="CHEBI:30413"/>
    </ligand>
    <ligandPart>
        <name>Fe</name>
        <dbReference type="ChEBI" id="CHEBI:18248"/>
    </ligandPart>
</feature>
<evidence type="ECO:0000313" key="13">
    <source>
        <dbReference type="Proteomes" id="UP000054558"/>
    </source>
</evidence>
<dbReference type="PANTHER" id="PTHR11465">
    <property type="entry name" value="CATALASE"/>
    <property type="match status" value="1"/>
</dbReference>
<evidence type="ECO:0000256" key="7">
    <source>
        <dbReference type="ARBA" id="ARBA00023004"/>
    </source>
</evidence>
<evidence type="ECO:0000256" key="6">
    <source>
        <dbReference type="ARBA" id="ARBA00023002"/>
    </source>
</evidence>